<proteinExistence type="predicted"/>
<accession>A0A0E9TSP4</accession>
<dbReference type="AlphaFoldDB" id="A0A0E9TSP4"/>
<dbReference type="EMBL" id="GBXM01052849">
    <property type="protein sequence ID" value="JAH55728.1"/>
    <property type="molecule type" value="Transcribed_RNA"/>
</dbReference>
<reference evidence="1" key="2">
    <citation type="journal article" date="2015" name="Fish Shellfish Immunol.">
        <title>Early steps in the European eel (Anguilla anguilla)-Vibrio vulnificus interaction in the gills: Role of the RtxA13 toxin.</title>
        <authorList>
            <person name="Callol A."/>
            <person name="Pajuelo D."/>
            <person name="Ebbesson L."/>
            <person name="Teles M."/>
            <person name="MacKenzie S."/>
            <person name="Amaro C."/>
        </authorList>
    </citation>
    <scope>NUCLEOTIDE SEQUENCE</scope>
</reference>
<protein>
    <submittedName>
        <fullName evidence="1">Uncharacterized protein</fullName>
    </submittedName>
</protein>
<sequence length="53" mass="5862">MSLSVSFVLPVKNYSSGRSVDCNTDILLLSALNCMLCSIDDWLEVLHTLSTKK</sequence>
<reference evidence="1" key="1">
    <citation type="submission" date="2014-11" db="EMBL/GenBank/DDBJ databases">
        <authorList>
            <person name="Amaro Gonzalez C."/>
        </authorList>
    </citation>
    <scope>NUCLEOTIDE SEQUENCE</scope>
</reference>
<organism evidence="1">
    <name type="scientific">Anguilla anguilla</name>
    <name type="common">European freshwater eel</name>
    <name type="synonym">Muraena anguilla</name>
    <dbReference type="NCBI Taxonomy" id="7936"/>
    <lineage>
        <taxon>Eukaryota</taxon>
        <taxon>Metazoa</taxon>
        <taxon>Chordata</taxon>
        <taxon>Craniata</taxon>
        <taxon>Vertebrata</taxon>
        <taxon>Euteleostomi</taxon>
        <taxon>Actinopterygii</taxon>
        <taxon>Neopterygii</taxon>
        <taxon>Teleostei</taxon>
        <taxon>Anguilliformes</taxon>
        <taxon>Anguillidae</taxon>
        <taxon>Anguilla</taxon>
    </lineage>
</organism>
<name>A0A0E9TSP4_ANGAN</name>
<evidence type="ECO:0000313" key="1">
    <source>
        <dbReference type="EMBL" id="JAH55728.1"/>
    </source>
</evidence>